<dbReference type="PANTHER" id="PTHR30037:SF4">
    <property type="entry name" value="DNA-3-METHYLADENINE GLYCOSYLASE I"/>
    <property type="match status" value="1"/>
</dbReference>
<dbReference type="GO" id="GO:0008725">
    <property type="term" value="F:DNA-3-methyladenine glycosylase activity"/>
    <property type="evidence" value="ECO:0007669"/>
    <property type="project" value="InterPro"/>
</dbReference>
<dbReference type="SUPFAM" id="SSF48150">
    <property type="entry name" value="DNA-glycosylase"/>
    <property type="match status" value="1"/>
</dbReference>
<accession>A0A0R2AX59</accession>
<dbReference type="InterPro" id="IPR011257">
    <property type="entry name" value="DNA_glycosylase"/>
</dbReference>
<comment type="caution">
    <text evidence="2">The sequence shown here is derived from an EMBL/GenBank/DDBJ whole genome shotgun (WGS) entry which is preliminary data.</text>
</comment>
<dbReference type="GO" id="GO:0006284">
    <property type="term" value="P:base-excision repair"/>
    <property type="evidence" value="ECO:0007669"/>
    <property type="project" value="InterPro"/>
</dbReference>
<protein>
    <submittedName>
        <fullName evidence="2">3-methyladenine DNA glycosylase</fullName>
    </submittedName>
</protein>
<dbReference type="STRING" id="1423727.FC34_GL001000"/>
<keyword evidence="3" id="KW-1185">Reference proteome</keyword>
<dbReference type="RefSeq" id="WP_235803401.1">
    <property type="nucleotide sequence ID" value="NZ_AYZQ01000002.1"/>
</dbReference>
<dbReference type="Pfam" id="PF03352">
    <property type="entry name" value="Adenine_glyco"/>
    <property type="match status" value="1"/>
</dbReference>
<dbReference type="PATRIC" id="fig|1423727.3.peg.1007"/>
<dbReference type="InterPro" id="IPR052891">
    <property type="entry name" value="DNA-3mA_glycosylase"/>
</dbReference>
<keyword evidence="1" id="KW-0479">Metal-binding</keyword>
<organism evidence="2 3">
    <name type="scientific">Lacticaseibacillus brantae DSM 23927</name>
    <dbReference type="NCBI Taxonomy" id="1423727"/>
    <lineage>
        <taxon>Bacteria</taxon>
        <taxon>Bacillati</taxon>
        <taxon>Bacillota</taxon>
        <taxon>Bacilli</taxon>
        <taxon>Lactobacillales</taxon>
        <taxon>Lactobacillaceae</taxon>
        <taxon>Lacticaseibacillus</taxon>
    </lineage>
</organism>
<dbReference type="InterPro" id="IPR005019">
    <property type="entry name" value="Adenine_glyco"/>
</dbReference>
<proteinExistence type="predicted"/>
<sequence length="192" mass="21954">MATEEEKLEQTMRAHHPKNQEFWAELPPDLQEFHDKEWGVPQHDDNKLFEMLSLQTYAAGLNWRTALEKRQAFNHAFHNYDVATVAKMTLNDIDALMQDPDIIRNQHKLEATLANAIAIQKVQKAFGSFDKYLRHFTDGQPALTPEDMDGKAKLATEVADDMKKRGFKFVGPSTAFNYLQGVGVMPPRPVEK</sequence>
<evidence type="ECO:0000313" key="2">
    <source>
        <dbReference type="EMBL" id="KRM72017.1"/>
    </source>
</evidence>
<gene>
    <name evidence="2" type="ORF">FC34_GL001000</name>
</gene>
<reference evidence="2 3" key="1">
    <citation type="journal article" date="2015" name="Genome Announc.">
        <title>Expanding the biotechnology potential of lactobacilli through comparative genomics of 213 strains and associated genera.</title>
        <authorList>
            <person name="Sun Z."/>
            <person name="Harris H.M."/>
            <person name="McCann A."/>
            <person name="Guo C."/>
            <person name="Argimon S."/>
            <person name="Zhang W."/>
            <person name="Yang X."/>
            <person name="Jeffery I.B."/>
            <person name="Cooney J.C."/>
            <person name="Kagawa T.F."/>
            <person name="Liu W."/>
            <person name="Song Y."/>
            <person name="Salvetti E."/>
            <person name="Wrobel A."/>
            <person name="Rasinkangas P."/>
            <person name="Parkhill J."/>
            <person name="Rea M.C."/>
            <person name="O'Sullivan O."/>
            <person name="Ritari J."/>
            <person name="Douillard F.P."/>
            <person name="Paul Ross R."/>
            <person name="Yang R."/>
            <person name="Briner A.E."/>
            <person name="Felis G.E."/>
            <person name="de Vos W.M."/>
            <person name="Barrangou R."/>
            <person name="Klaenhammer T.R."/>
            <person name="Caufield P.W."/>
            <person name="Cui Y."/>
            <person name="Zhang H."/>
            <person name="O'Toole P.W."/>
        </authorList>
    </citation>
    <scope>NUCLEOTIDE SEQUENCE [LARGE SCALE GENOMIC DNA]</scope>
    <source>
        <strain evidence="2 3">DSM 23927</strain>
    </source>
</reference>
<dbReference type="PANTHER" id="PTHR30037">
    <property type="entry name" value="DNA-3-METHYLADENINE GLYCOSYLASE 1"/>
    <property type="match status" value="1"/>
</dbReference>
<dbReference type="Gene3D" id="1.10.340.30">
    <property type="entry name" value="Hypothetical protein, domain 2"/>
    <property type="match status" value="1"/>
</dbReference>
<dbReference type="AlphaFoldDB" id="A0A0R2AX59"/>
<dbReference type="Proteomes" id="UP000051672">
    <property type="component" value="Unassembled WGS sequence"/>
</dbReference>
<keyword evidence="1" id="KW-0862">Zinc</keyword>
<name>A0A0R2AX59_9LACO</name>
<feature type="binding site" evidence="1">
    <location>
        <position position="34"/>
    </location>
    <ligand>
        <name>Zn(2+)</name>
        <dbReference type="ChEBI" id="CHEBI:29105"/>
    </ligand>
</feature>
<evidence type="ECO:0000256" key="1">
    <source>
        <dbReference type="PIRSR" id="PIRSR605019-1"/>
    </source>
</evidence>
<evidence type="ECO:0000313" key="3">
    <source>
        <dbReference type="Proteomes" id="UP000051672"/>
    </source>
</evidence>
<dbReference type="EMBL" id="AYZQ01000002">
    <property type="protein sequence ID" value="KRM72017.1"/>
    <property type="molecule type" value="Genomic_DNA"/>
</dbReference>
<dbReference type="GO" id="GO:0046872">
    <property type="term" value="F:metal ion binding"/>
    <property type="evidence" value="ECO:0007669"/>
    <property type="project" value="UniProtKB-KW"/>
</dbReference>